<reference evidence="6" key="1">
    <citation type="submission" date="2016-09" db="EMBL/GenBank/DDBJ databases">
        <authorList>
            <person name="Varghese N."/>
            <person name="Submissions S."/>
        </authorList>
    </citation>
    <scope>NUCLEOTIDE SEQUENCE [LARGE SCALE GENOMIC DNA]</scope>
    <source>
        <strain evidence="6">ANC 3699</strain>
    </source>
</reference>
<feature type="chain" id="PRO_5017204749" evidence="3">
    <location>
        <begin position="20"/>
        <end position="224"/>
    </location>
</feature>
<dbReference type="AlphaFoldDB" id="A0A1G6GV76"/>
<keyword evidence="3" id="KW-0732">Signal</keyword>
<evidence type="ECO:0000256" key="2">
    <source>
        <dbReference type="ARBA" id="ARBA00022643"/>
    </source>
</evidence>
<dbReference type="InterPro" id="IPR008254">
    <property type="entry name" value="Flavodoxin/NO_synth"/>
</dbReference>
<sequence>MQIALKYYVLMCITLLLSACVDSKHRAQANEQDMQATDSHVEGKVLIVYLTRTKNTEALAKMIQQRVGGELRALTMQNPYPQDYQAIVDQVDAENRRGYLPALTTPIDDVEQFDLIFVGFPTWDMQLPPPVKSFLNQANLSGKIVVPFNNHAGYGLGQSMQQFRQYCKDCKIANVLSLQGGIERDGILFVMKASKAEQAQAQIDQWLKQLAETQPQLATILSDQ</sequence>
<dbReference type="OrthoDB" id="9806505at2"/>
<keyword evidence="1" id="KW-0285">Flavoprotein</keyword>
<keyword evidence="6" id="KW-1185">Reference proteome</keyword>
<evidence type="ECO:0000313" key="6">
    <source>
        <dbReference type="Proteomes" id="UP000242317"/>
    </source>
</evidence>
<name>A0A1G6GV76_9GAMM</name>
<gene>
    <name evidence="5" type="ORF">SAMN05421749_101460</name>
</gene>
<evidence type="ECO:0000313" key="5">
    <source>
        <dbReference type="EMBL" id="SDB85917.1"/>
    </source>
</evidence>
<organism evidence="5 6">
    <name type="scientific">Acinetobacter marinus</name>
    <dbReference type="NCBI Taxonomy" id="281375"/>
    <lineage>
        <taxon>Bacteria</taxon>
        <taxon>Pseudomonadati</taxon>
        <taxon>Pseudomonadota</taxon>
        <taxon>Gammaproteobacteria</taxon>
        <taxon>Moraxellales</taxon>
        <taxon>Moraxellaceae</taxon>
        <taxon>Acinetobacter</taxon>
    </lineage>
</organism>
<dbReference type="PANTHER" id="PTHR39201">
    <property type="entry name" value="EXPORTED PROTEIN-RELATED"/>
    <property type="match status" value="1"/>
</dbReference>
<dbReference type="Proteomes" id="UP000242317">
    <property type="component" value="Unassembled WGS sequence"/>
</dbReference>
<dbReference type="PROSITE" id="PS50902">
    <property type="entry name" value="FLAVODOXIN_LIKE"/>
    <property type="match status" value="1"/>
</dbReference>
<feature type="signal peptide" evidence="3">
    <location>
        <begin position="1"/>
        <end position="19"/>
    </location>
</feature>
<evidence type="ECO:0000256" key="3">
    <source>
        <dbReference type="SAM" id="SignalP"/>
    </source>
</evidence>
<accession>A0A1G6GV76</accession>
<keyword evidence="2" id="KW-0288">FMN</keyword>
<protein>
    <submittedName>
        <fullName evidence="5">Flavodoxin</fullName>
    </submittedName>
</protein>
<dbReference type="SUPFAM" id="SSF52218">
    <property type="entry name" value="Flavoproteins"/>
    <property type="match status" value="1"/>
</dbReference>
<dbReference type="RefSeq" id="WP_092615350.1">
    <property type="nucleotide sequence ID" value="NZ_FMYK01000001.1"/>
</dbReference>
<dbReference type="PANTHER" id="PTHR39201:SF1">
    <property type="entry name" value="FLAVODOXIN-LIKE DOMAIN-CONTAINING PROTEIN"/>
    <property type="match status" value="1"/>
</dbReference>
<proteinExistence type="predicted"/>
<evidence type="ECO:0000256" key="1">
    <source>
        <dbReference type="ARBA" id="ARBA00022630"/>
    </source>
</evidence>
<dbReference type="GO" id="GO:0010181">
    <property type="term" value="F:FMN binding"/>
    <property type="evidence" value="ECO:0007669"/>
    <property type="project" value="InterPro"/>
</dbReference>
<dbReference type="EMBL" id="FMYK01000001">
    <property type="protein sequence ID" value="SDB85917.1"/>
    <property type="molecule type" value="Genomic_DNA"/>
</dbReference>
<dbReference type="Gene3D" id="3.40.50.360">
    <property type="match status" value="1"/>
</dbReference>
<evidence type="ECO:0000259" key="4">
    <source>
        <dbReference type="PROSITE" id="PS50902"/>
    </source>
</evidence>
<dbReference type="PROSITE" id="PS51257">
    <property type="entry name" value="PROKAR_LIPOPROTEIN"/>
    <property type="match status" value="1"/>
</dbReference>
<dbReference type="InterPro" id="IPR029039">
    <property type="entry name" value="Flavoprotein-like_sf"/>
</dbReference>
<dbReference type="Pfam" id="PF12682">
    <property type="entry name" value="Flavodoxin_4"/>
    <property type="match status" value="1"/>
</dbReference>
<feature type="domain" description="Flavodoxin-like" evidence="4">
    <location>
        <begin position="45"/>
        <end position="211"/>
    </location>
</feature>